<evidence type="ECO:0000256" key="1">
    <source>
        <dbReference type="ARBA" id="ARBA00001974"/>
    </source>
</evidence>
<dbReference type="PANTHER" id="PTHR43563:SF1">
    <property type="entry name" value="AMINE OXIDASE [FLAVIN-CONTAINING] B"/>
    <property type="match status" value="1"/>
</dbReference>
<organism evidence="9 10">
    <name type="scientific">Penicillium angulare</name>
    <dbReference type="NCBI Taxonomy" id="116970"/>
    <lineage>
        <taxon>Eukaryota</taxon>
        <taxon>Fungi</taxon>
        <taxon>Dikarya</taxon>
        <taxon>Ascomycota</taxon>
        <taxon>Pezizomycotina</taxon>
        <taxon>Eurotiomycetes</taxon>
        <taxon>Eurotiomycetidae</taxon>
        <taxon>Eurotiales</taxon>
        <taxon>Aspergillaceae</taxon>
        <taxon>Penicillium</taxon>
    </lineage>
</organism>
<comment type="caution">
    <text evidence="9">The sequence shown here is derived from an EMBL/GenBank/DDBJ whole genome shotgun (WGS) entry which is preliminary data.</text>
</comment>
<feature type="compositionally biased region" description="Polar residues" evidence="7">
    <location>
        <begin position="15"/>
        <end position="25"/>
    </location>
</feature>
<protein>
    <recommendedName>
        <fullName evidence="6">Amine oxidase</fullName>
        <ecNumber evidence="6">1.4.3.-</ecNumber>
    </recommendedName>
</protein>
<evidence type="ECO:0000256" key="2">
    <source>
        <dbReference type="ARBA" id="ARBA00005995"/>
    </source>
</evidence>
<evidence type="ECO:0000313" key="9">
    <source>
        <dbReference type="EMBL" id="KAJ5109288.1"/>
    </source>
</evidence>
<feature type="binding site" evidence="5">
    <location>
        <position position="271"/>
    </location>
    <ligand>
        <name>FAD</name>
        <dbReference type="ChEBI" id="CHEBI:57692"/>
    </ligand>
</feature>
<accession>A0A9W9KL07</accession>
<dbReference type="EC" id="1.4.3.-" evidence="6"/>
<evidence type="ECO:0000256" key="3">
    <source>
        <dbReference type="ARBA" id="ARBA00023002"/>
    </source>
</evidence>
<keyword evidence="6" id="KW-0285">Flavoprotein</keyword>
<keyword evidence="10" id="KW-1185">Reference proteome</keyword>
<proteinExistence type="inferred from homology"/>
<dbReference type="InterPro" id="IPR002937">
    <property type="entry name" value="Amino_oxidase"/>
</dbReference>
<comment type="similarity">
    <text evidence="2 6">Belongs to the flavin monoamine oxidase family.</text>
</comment>
<dbReference type="GO" id="GO:0097621">
    <property type="term" value="F:monoamine oxidase activity"/>
    <property type="evidence" value="ECO:0007669"/>
    <property type="project" value="UniProtKB-EC"/>
</dbReference>
<evidence type="ECO:0000256" key="5">
    <source>
        <dbReference type="PIRSR" id="PIRSR601613-1"/>
    </source>
</evidence>
<keyword evidence="3 6" id="KW-0560">Oxidoreductase</keyword>
<evidence type="ECO:0000256" key="6">
    <source>
        <dbReference type="RuleBase" id="RU362067"/>
    </source>
</evidence>
<name>A0A9W9KL07_9EURO</name>
<dbReference type="InterPro" id="IPR050703">
    <property type="entry name" value="Flavin_MAO"/>
</dbReference>
<evidence type="ECO:0000259" key="8">
    <source>
        <dbReference type="Pfam" id="PF01593"/>
    </source>
</evidence>
<dbReference type="InterPro" id="IPR036188">
    <property type="entry name" value="FAD/NAD-bd_sf"/>
</dbReference>
<dbReference type="PANTHER" id="PTHR43563">
    <property type="entry name" value="AMINE OXIDASE"/>
    <property type="match status" value="1"/>
</dbReference>
<dbReference type="PRINTS" id="PR00757">
    <property type="entry name" value="AMINEOXDASEF"/>
</dbReference>
<feature type="binding site" evidence="5">
    <location>
        <position position="49"/>
    </location>
    <ligand>
        <name>FAD</name>
        <dbReference type="ChEBI" id="CHEBI:57692"/>
    </ligand>
</feature>
<dbReference type="Pfam" id="PF01593">
    <property type="entry name" value="Amino_oxidase"/>
    <property type="match status" value="1"/>
</dbReference>
<dbReference type="Gene3D" id="3.90.660.10">
    <property type="match status" value="2"/>
</dbReference>
<feature type="region of interest" description="Disordered" evidence="7">
    <location>
        <begin position="1"/>
        <end position="25"/>
    </location>
</feature>
<sequence>MPQNMAKSNEGFAWTPQQTTEGLSTAAVTPSTPQLKQEYDVIVIGAGFSGLIAARDISRHAEVLLLDARDRIGGRTWTASVFGEDIEMGGTWVHWNQPHVYTEIHRYGLQKSLEVSTGAIAGDAVYYSHSGNAKRMDPKEFDERSNAVIDAFFKIDGLTLQDYLPRPHDPLHNHEMYSKYDKLSVQERLDQLDFSEEDKSFMATLAGGFGLSHPRDVGFMEAANWFALAGGTNPGINEHCSTYKIGNGGTTALARSIFEDFDGDFAANSVVKKISQGLSGVKVTLKDGRHFHSRYCVSTIPLNVLKKVEFDPPLLPLKAEASSIGMVTLGSKYHFKFSDKQPGFFAGASPKSAFGFSFSDHETSNGQTLAIGFGNTGYVKEFKKPDEVIGAYQKLFPHRIDIQGYAIHDWRSDPFAESAWCTFRPGFASKYLKALQESHGRRLFMASADWADGWRGFIDGAIEQGTRNAVSVINLLRRGQETRPRL</sequence>
<dbReference type="EMBL" id="JAPQKH010000003">
    <property type="protein sequence ID" value="KAJ5109288.1"/>
    <property type="molecule type" value="Genomic_DNA"/>
</dbReference>
<comment type="catalytic activity">
    <reaction evidence="4">
        <text>a secondary aliphatic amine + O2 + H2O = a primary amine + an aldehyde + H2O2</text>
        <dbReference type="Rhea" id="RHEA:26414"/>
        <dbReference type="ChEBI" id="CHEBI:15377"/>
        <dbReference type="ChEBI" id="CHEBI:15379"/>
        <dbReference type="ChEBI" id="CHEBI:16240"/>
        <dbReference type="ChEBI" id="CHEBI:17478"/>
        <dbReference type="ChEBI" id="CHEBI:58855"/>
        <dbReference type="ChEBI" id="CHEBI:65296"/>
        <dbReference type="EC" id="1.4.3.4"/>
    </reaction>
</comment>
<dbReference type="InterPro" id="IPR001613">
    <property type="entry name" value="Flavin_amine_oxidase"/>
</dbReference>
<comment type="cofactor">
    <cofactor evidence="1 6">
        <name>FAD</name>
        <dbReference type="ChEBI" id="CHEBI:57692"/>
    </cofactor>
</comment>
<evidence type="ECO:0000256" key="7">
    <source>
        <dbReference type="SAM" id="MobiDB-lite"/>
    </source>
</evidence>
<dbReference type="Gene3D" id="3.50.50.60">
    <property type="entry name" value="FAD/NAD(P)-binding domain"/>
    <property type="match status" value="2"/>
</dbReference>
<dbReference type="OrthoDB" id="7777654at2759"/>
<dbReference type="AlphaFoldDB" id="A0A9W9KL07"/>
<reference evidence="9" key="1">
    <citation type="submission" date="2022-11" db="EMBL/GenBank/DDBJ databases">
        <authorList>
            <person name="Petersen C."/>
        </authorList>
    </citation>
    <scope>NUCLEOTIDE SEQUENCE</scope>
    <source>
        <strain evidence="9">IBT 30069</strain>
    </source>
</reference>
<reference evidence="9" key="2">
    <citation type="journal article" date="2023" name="IMA Fungus">
        <title>Comparative genomic study of the Penicillium genus elucidates a diverse pangenome and 15 lateral gene transfer events.</title>
        <authorList>
            <person name="Petersen C."/>
            <person name="Sorensen T."/>
            <person name="Nielsen M.R."/>
            <person name="Sondergaard T.E."/>
            <person name="Sorensen J.L."/>
            <person name="Fitzpatrick D.A."/>
            <person name="Frisvad J.C."/>
            <person name="Nielsen K.L."/>
        </authorList>
    </citation>
    <scope>NUCLEOTIDE SEQUENCE</scope>
    <source>
        <strain evidence="9">IBT 30069</strain>
    </source>
</reference>
<gene>
    <name evidence="9" type="ORF">N7456_005963</name>
</gene>
<feature type="domain" description="Amine oxidase" evidence="8">
    <location>
        <begin position="48"/>
        <end position="473"/>
    </location>
</feature>
<evidence type="ECO:0000256" key="4">
    <source>
        <dbReference type="ARBA" id="ARBA00048448"/>
    </source>
</evidence>
<dbReference type="SUPFAM" id="SSF51905">
    <property type="entry name" value="FAD/NAD(P)-binding domain"/>
    <property type="match status" value="1"/>
</dbReference>
<dbReference type="Proteomes" id="UP001149165">
    <property type="component" value="Unassembled WGS sequence"/>
</dbReference>
<evidence type="ECO:0000313" key="10">
    <source>
        <dbReference type="Proteomes" id="UP001149165"/>
    </source>
</evidence>
<keyword evidence="6" id="KW-0274">FAD</keyword>
<feature type="binding site" evidence="5">
    <location>
        <position position="373"/>
    </location>
    <ligand>
        <name>substrate</name>
    </ligand>
</feature>